<organism evidence="2 3">
    <name type="scientific">Carya illinoinensis</name>
    <name type="common">Pecan</name>
    <dbReference type="NCBI Taxonomy" id="32201"/>
    <lineage>
        <taxon>Eukaryota</taxon>
        <taxon>Viridiplantae</taxon>
        <taxon>Streptophyta</taxon>
        <taxon>Embryophyta</taxon>
        <taxon>Tracheophyta</taxon>
        <taxon>Spermatophyta</taxon>
        <taxon>Magnoliopsida</taxon>
        <taxon>eudicotyledons</taxon>
        <taxon>Gunneridae</taxon>
        <taxon>Pentapetalae</taxon>
        <taxon>rosids</taxon>
        <taxon>fabids</taxon>
        <taxon>Fagales</taxon>
        <taxon>Juglandaceae</taxon>
        <taxon>Carya</taxon>
    </lineage>
</organism>
<name>A0A8T1PJ73_CARIL</name>
<evidence type="ECO:0000256" key="1">
    <source>
        <dbReference type="SAM" id="Phobius"/>
    </source>
</evidence>
<keyword evidence="1" id="KW-0812">Transmembrane</keyword>
<comment type="caution">
    <text evidence="2">The sequence shown here is derived from an EMBL/GenBank/DDBJ whole genome shotgun (WGS) entry which is preliminary data.</text>
</comment>
<dbReference type="Proteomes" id="UP000811609">
    <property type="component" value="Chromosome 9"/>
</dbReference>
<sequence length="118" mass="14036">MRVMAIHRIFDFKNTKCFCFLLFLASTFWNMEFFLVYWLLLLSLERSISEVTLEQMSSLFGSFSILPSKGETTGMKKKFEHMIRSLIKIKISHYGYIFQSDICIYQYQDFPINQSDPN</sequence>
<keyword evidence="1" id="KW-1133">Transmembrane helix</keyword>
<gene>
    <name evidence="2" type="ORF">CIPAW_09G115100</name>
</gene>
<dbReference type="AlphaFoldDB" id="A0A8T1PJ73"/>
<accession>A0A8T1PJ73</accession>
<evidence type="ECO:0000313" key="3">
    <source>
        <dbReference type="Proteomes" id="UP000811609"/>
    </source>
</evidence>
<keyword evidence="3" id="KW-1185">Reference proteome</keyword>
<proteinExistence type="predicted"/>
<evidence type="ECO:0000313" key="2">
    <source>
        <dbReference type="EMBL" id="KAG6642028.1"/>
    </source>
</evidence>
<protein>
    <submittedName>
        <fullName evidence="2">Uncharacterized protein</fullName>
    </submittedName>
</protein>
<reference evidence="2" key="1">
    <citation type="submission" date="2020-12" db="EMBL/GenBank/DDBJ databases">
        <title>WGS assembly of Carya illinoinensis cv. Pawnee.</title>
        <authorList>
            <person name="Platts A."/>
            <person name="Shu S."/>
            <person name="Wright S."/>
            <person name="Barry K."/>
            <person name="Edger P."/>
            <person name="Pires J.C."/>
            <person name="Schmutz J."/>
        </authorList>
    </citation>
    <scope>NUCLEOTIDE SEQUENCE</scope>
    <source>
        <tissue evidence="2">Leaf</tissue>
    </source>
</reference>
<feature type="transmembrane region" description="Helical" evidence="1">
    <location>
        <begin position="20"/>
        <end position="40"/>
    </location>
</feature>
<keyword evidence="1" id="KW-0472">Membrane</keyword>
<dbReference type="EMBL" id="CM031817">
    <property type="protein sequence ID" value="KAG6642028.1"/>
    <property type="molecule type" value="Genomic_DNA"/>
</dbReference>